<keyword evidence="4" id="KW-1185">Reference proteome</keyword>
<feature type="compositionally biased region" description="Basic and acidic residues" evidence="2">
    <location>
        <begin position="80"/>
        <end position="95"/>
    </location>
</feature>
<name>A0ABY9C6B8_VITVI</name>
<keyword evidence="1" id="KW-0175">Coiled coil</keyword>
<evidence type="ECO:0000256" key="1">
    <source>
        <dbReference type="SAM" id="Coils"/>
    </source>
</evidence>
<feature type="region of interest" description="Disordered" evidence="2">
    <location>
        <begin position="75"/>
        <end position="95"/>
    </location>
</feature>
<evidence type="ECO:0000313" key="3">
    <source>
        <dbReference type="EMBL" id="WJZ90837.1"/>
    </source>
</evidence>
<reference evidence="3 4" key="1">
    <citation type="journal article" date="2023" name="Hortic Res">
        <title>The complete reference genome for grapevine (Vitis vinifera L.) genetics and breeding.</title>
        <authorList>
            <person name="Shi X."/>
            <person name="Cao S."/>
            <person name="Wang X."/>
            <person name="Huang S."/>
            <person name="Wang Y."/>
            <person name="Liu Z."/>
            <person name="Liu W."/>
            <person name="Leng X."/>
            <person name="Peng Y."/>
            <person name="Wang N."/>
            <person name="Wang Y."/>
            <person name="Ma Z."/>
            <person name="Xu X."/>
            <person name="Zhang F."/>
            <person name="Xue H."/>
            <person name="Zhong H."/>
            <person name="Wang Y."/>
            <person name="Zhang K."/>
            <person name="Velt A."/>
            <person name="Avia K."/>
            <person name="Holtgrawe D."/>
            <person name="Grimplet J."/>
            <person name="Matus J.T."/>
            <person name="Ware D."/>
            <person name="Wu X."/>
            <person name="Wang H."/>
            <person name="Liu C."/>
            <person name="Fang Y."/>
            <person name="Rustenholz C."/>
            <person name="Cheng Z."/>
            <person name="Xiao H."/>
            <person name="Zhou Y."/>
        </authorList>
    </citation>
    <scope>NUCLEOTIDE SEQUENCE [LARGE SCALE GENOMIC DNA]</scope>
    <source>
        <strain evidence="4">cv. Pinot noir / PN40024</strain>
        <tissue evidence="3">Leaf</tissue>
    </source>
</reference>
<protein>
    <submittedName>
        <fullName evidence="3">Uncharacterized protein</fullName>
    </submittedName>
</protein>
<proteinExistence type="predicted"/>
<organism evidence="3 4">
    <name type="scientific">Vitis vinifera</name>
    <name type="common">Grape</name>
    <dbReference type="NCBI Taxonomy" id="29760"/>
    <lineage>
        <taxon>Eukaryota</taxon>
        <taxon>Viridiplantae</taxon>
        <taxon>Streptophyta</taxon>
        <taxon>Embryophyta</taxon>
        <taxon>Tracheophyta</taxon>
        <taxon>Spermatophyta</taxon>
        <taxon>Magnoliopsida</taxon>
        <taxon>eudicotyledons</taxon>
        <taxon>Gunneridae</taxon>
        <taxon>Pentapetalae</taxon>
        <taxon>rosids</taxon>
        <taxon>Vitales</taxon>
        <taxon>Vitaceae</taxon>
        <taxon>Viteae</taxon>
        <taxon>Vitis</taxon>
    </lineage>
</organism>
<dbReference type="EMBL" id="CP126654">
    <property type="protein sequence ID" value="WJZ90837.1"/>
    <property type="molecule type" value="Genomic_DNA"/>
</dbReference>
<feature type="coiled-coil region" evidence="1">
    <location>
        <begin position="1"/>
        <end position="39"/>
    </location>
</feature>
<evidence type="ECO:0000256" key="2">
    <source>
        <dbReference type="SAM" id="MobiDB-lite"/>
    </source>
</evidence>
<gene>
    <name evidence="3" type="ORF">VitviT2T_009954</name>
</gene>
<sequence length="95" mass="11060">MATTESSKAKVKEKCARLKQELERTMSDFAKEKKELETTYQQQADDMFFYDYQCCMKKPDIISSNENDEVELDDGVEQGDDLRMGDEFATIDHED</sequence>
<accession>A0ABY9C6B8</accession>
<dbReference type="Proteomes" id="UP001227230">
    <property type="component" value="Chromosome 7"/>
</dbReference>
<evidence type="ECO:0000313" key="4">
    <source>
        <dbReference type="Proteomes" id="UP001227230"/>
    </source>
</evidence>